<evidence type="ECO:0000313" key="3">
    <source>
        <dbReference type="Proteomes" id="UP000050454"/>
    </source>
</evidence>
<keyword evidence="1" id="KW-0812">Transmembrane</keyword>
<dbReference type="Pfam" id="PF06161">
    <property type="entry name" value="DUF975"/>
    <property type="match status" value="1"/>
</dbReference>
<accession>A0A0N8HA82</accession>
<protein>
    <recommendedName>
        <fullName evidence="4">Glycerophosphoryl diester phosphodiesterase membrane domain-containing protein</fullName>
    </recommendedName>
</protein>
<reference evidence="2 3" key="1">
    <citation type="submission" date="2015-07" db="EMBL/GenBank/DDBJ databases">
        <title>The draft genome sequence of Leadbetterella sp. JN14-9.</title>
        <authorList>
            <person name="Liu Y."/>
            <person name="Du J."/>
            <person name="Shao Z."/>
        </authorList>
    </citation>
    <scope>NUCLEOTIDE SEQUENCE [LARGE SCALE GENOMIC DNA]</scope>
    <source>
        <strain evidence="2 3">JN14-9</strain>
    </source>
</reference>
<feature type="transmembrane region" description="Helical" evidence="1">
    <location>
        <begin position="20"/>
        <end position="40"/>
    </location>
</feature>
<comment type="caution">
    <text evidence="2">The sequence shown here is derived from an EMBL/GenBank/DDBJ whole genome shotgun (WGS) entry which is preliminary data.</text>
</comment>
<evidence type="ECO:0000313" key="2">
    <source>
        <dbReference type="EMBL" id="KPM49444.1"/>
    </source>
</evidence>
<dbReference type="OrthoDB" id="9784844at2"/>
<dbReference type="EMBL" id="LGTQ01000005">
    <property type="protein sequence ID" value="KPM49444.1"/>
    <property type="molecule type" value="Genomic_DNA"/>
</dbReference>
<dbReference type="STRING" id="1605367.AFM12_02190"/>
<evidence type="ECO:0008006" key="4">
    <source>
        <dbReference type="Google" id="ProtNLM"/>
    </source>
</evidence>
<keyword evidence="3" id="KW-1185">Reference proteome</keyword>
<keyword evidence="1" id="KW-1133">Transmembrane helix</keyword>
<dbReference type="InterPro" id="IPR010380">
    <property type="entry name" value="DUF975"/>
</dbReference>
<gene>
    <name evidence="2" type="ORF">AFM12_02190</name>
</gene>
<dbReference type="PANTHER" id="PTHR40076">
    <property type="entry name" value="MEMBRANE PROTEIN-RELATED"/>
    <property type="match status" value="1"/>
</dbReference>
<proteinExistence type="predicted"/>
<feature type="transmembrane region" description="Helical" evidence="1">
    <location>
        <begin position="85"/>
        <end position="112"/>
    </location>
</feature>
<dbReference type="Proteomes" id="UP000050454">
    <property type="component" value="Unassembled WGS sequence"/>
</dbReference>
<dbReference type="RefSeq" id="WP_055143640.1">
    <property type="nucleotide sequence ID" value="NZ_JXSZ01000005.1"/>
</dbReference>
<dbReference type="PANTHER" id="PTHR40076:SF1">
    <property type="entry name" value="MEMBRANE PROTEIN"/>
    <property type="match status" value="1"/>
</dbReference>
<feature type="transmembrane region" description="Helical" evidence="1">
    <location>
        <begin position="150"/>
        <end position="179"/>
    </location>
</feature>
<sequence length="198" mass="21785">MQYTNPDLISHAYKLVSKKWILAIVAVILVGLISNLGSAIDEKLAILNIFLSGALAVGSATFFLKIVRGQEERIEDIFEGFKTNYVATLVATIVSLIVVMLGFIALIIPGVILGLGLSQTYYILAEDKEISGIDAMKKSWEMMDGWKMKYFLLCLLYFGMGILGLLALVVGLLFVIPIISTSNALFYEKLKTGQLKQP</sequence>
<organism evidence="2 3">
    <name type="scientific">Jiulongibacter sediminis</name>
    <dbReference type="NCBI Taxonomy" id="1605367"/>
    <lineage>
        <taxon>Bacteria</taxon>
        <taxon>Pseudomonadati</taxon>
        <taxon>Bacteroidota</taxon>
        <taxon>Cytophagia</taxon>
        <taxon>Cytophagales</taxon>
        <taxon>Leadbetterellaceae</taxon>
        <taxon>Jiulongibacter</taxon>
    </lineage>
</organism>
<dbReference type="AlphaFoldDB" id="A0A0N8HA82"/>
<feature type="transmembrane region" description="Helical" evidence="1">
    <location>
        <begin position="46"/>
        <end position="64"/>
    </location>
</feature>
<name>A0A0N8HA82_9BACT</name>
<evidence type="ECO:0000256" key="1">
    <source>
        <dbReference type="SAM" id="Phobius"/>
    </source>
</evidence>
<keyword evidence="1" id="KW-0472">Membrane</keyword>